<evidence type="ECO:0000256" key="3">
    <source>
        <dbReference type="ARBA" id="ARBA00022723"/>
    </source>
</evidence>
<comment type="caution">
    <text evidence="8">The sequence shown here is derived from an EMBL/GenBank/DDBJ whole genome shotgun (WGS) entry which is preliminary data.</text>
</comment>
<dbReference type="AlphaFoldDB" id="A0A512J060"/>
<evidence type="ECO:0000313" key="10">
    <source>
        <dbReference type="Proteomes" id="UP000321960"/>
    </source>
</evidence>
<name>A0A512J060_9HYPH</name>
<evidence type="ECO:0000256" key="6">
    <source>
        <dbReference type="PIRSR" id="PIRSR015582-2"/>
    </source>
</evidence>
<comment type="cofactor">
    <cofactor evidence="1">
        <name>Mg(2+)</name>
        <dbReference type="ChEBI" id="CHEBI:18420"/>
    </cofactor>
</comment>
<dbReference type="OrthoDB" id="9800547at2"/>
<reference evidence="11" key="2">
    <citation type="journal article" date="2019" name="Int. J. Syst. Evol. Microbiol.">
        <title>The Global Catalogue of Microorganisms (GCM) 10K type strain sequencing project: providing services to taxonomists for standard genome sequencing and annotation.</title>
        <authorList>
            <consortium name="The Broad Institute Genomics Platform"/>
            <consortium name="The Broad Institute Genome Sequencing Center for Infectious Disease"/>
            <person name="Wu L."/>
            <person name="Ma J."/>
        </authorList>
    </citation>
    <scope>NUCLEOTIDE SEQUENCE [LARGE SCALE GENOMIC DNA]</scope>
    <source>
        <strain evidence="11">NBRC 107715</strain>
    </source>
</reference>
<dbReference type="Pfam" id="PF03328">
    <property type="entry name" value="HpcH_HpaI"/>
    <property type="match status" value="1"/>
</dbReference>
<reference evidence="8 10" key="3">
    <citation type="submission" date="2019-07" db="EMBL/GenBank/DDBJ databases">
        <title>Whole genome shotgun sequence of Methylobacterium oxalidis NBRC 107715.</title>
        <authorList>
            <person name="Hosoyama A."/>
            <person name="Uohara A."/>
            <person name="Ohji S."/>
            <person name="Ichikawa N."/>
        </authorList>
    </citation>
    <scope>NUCLEOTIDE SEQUENCE [LARGE SCALE GENOMIC DNA]</scope>
    <source>
        <strain evidence="8 10">NBRC 107715</strain>
    </source>
</reference>
<dbReference type="SUPFAM" id="SSF51621">
    <property type="entry name" value="Phosphoenolpyruvate/pyruvate domain"/>
    <property type="match status" value="1"/>
</dbReference>
<dbReference type="InterPro" id="IPR005000">
    <property type="entry name" value="Aldolase/citrate-lyase_domain"/>
</dbReference>
<proteinExistence type="inferred from homology"/>
<dbReference type="GO" id="GO:0006107">
    <property type="term" value="P:oxaloacetate metabolic process"/>
    <property type="evidence" value="ECO:0007669"/>
    <property type="project" value="TreeGrafter"/>
</dbReference>
<dbReference type="InterPro" id="IPR015813">
    <property type="entry name" value="Pyrv/PenolPyrv_kinase-like_dom"/>
</dbReference>
<evidence type="ECO:0000313" key="9">
    <source>
        <dbReference type="EMBL" id="GLS64148.1"/>
    </source>
</evidence>
<protein>
    <submittedName>
        <fullName evidence="8">Citrate lyase subunit beta</fullName>
    </submittedName>
</protein>
<evidence type="ECO:0000256" key="1">
    <source>
        <dbReference type="ARBA" id="ARBA00001946"/>
    </source>
</evidence>
<dbReference type="EMBL" id="BSPK01000034">
    <property type="protein sequence ID" value="GLS64148.1"/>
    <property type="molecule type" value="Genomic_DNA"/>
</dbReference>
<evidence type="ECO:0000256" key="2">
    <source>
        <dbReference type="ARBA" id="ARBA00005568"/>
    </source>
</evidence>
<dbReference type="RefSeq" id="WP_147025065.1">
    <property type="nucleotide sequence ID" value="NZ_BJZU01000020.1"/>
</dbReference>
<dbReference type="PANTHER" id="PTHR32308">
    <property type="entry name" value="LYASE BETA SUBUNIT, PUTATIVE (AFU_ORTHOLOGUE AFUA_4G13030)-RELATED"/>
    <property type="match status" value="1"/>
</dbReference>
<evidence type="ECO:0000313" key="8">
    <source>
        <dbReference type="EMBL" id="GEP03346.1"/>
    </source>
</evidence>
<dbReference type="InterPro" id="IPR011206">
    <property type="entry name" value="Citrate_lyase_beta/mcl1/mcl2"/>
</dbReference>
<feature type="domain" description="HpcH/HpaI aldolase/citrate lyase" evidence="7">
    <location>
        <begin position="8"/>
        <end position="227"/>
    </location>
</feature>
<keyword evidence="3 6" id="KW-0479">Metal-binding</keyword>
<feature type="binding site" evidence="6">
    <location>
        <position position="127"/>
    </location>
    <ligand>
        <name>Mg(2+)</name>
        <dbReference type="ChEBI" id="CHEBI:18420"/>
    </ligand>
</feature>
<dbReference type="Proteomes" id="UP000321960">
    <property type="component" value="Unassembled WGS sequence"/>
</dbReference>
<evidence type="ECO:0000256" key="4">
    <source>
        <dbReference type="ARBA" id="ARBA00022842"/>
    </source>
</evidence>
<evidence type="ECO:0000313" key="11">
    <source>
        <dbReference type="Proteomes" id="UP001156856"/>
    </source>
</evidence>
<dbReference type="Gene3D" id="3.20.20.60">
    <property type="entry name" value="Phosphoenolpyruvate-binding domains"/>
    <property type="match status" value="1"/>
</dbReference>
<feature type="binding site" evidence="6">
    <location>
        <position position="158"/>
    </location>
    <ligand>
        <name>Mg(2+)</name>
        <dbReference type="ChEBI" id="CHEBI:18420"/>
    </ligand>
</feature>
<comment type="similarity">
    <text evidence="2">Belongs to the HpcH/HpaI aldolase family.</text>
</comment>
<dbReference type="InterPro" id="IPR040442">
    <property type="entry name" value="Pyrv_kinase-like_dom_sf"/>
</dbReference>
<dbReference type="Proteomes" id="UP001156856">
    <property type="component" value="Unassembled WGS sequence"/>
</dbReference>
<keyword evidence="8" id="KW-0456">Lyase</keyword>
<evidence type="ECO:0000259" key="7">
    <source>
        <dbReference type="Pfam" id="PF03328"/>
    </source>
</evidence>
<dbReference type="GO" id="GO:0000287">
    <property type="term" value="F:magnesium ion binding"/>
    <property type="evidence" value="ECO:0007669"/>
    <property type="project" value="TreeGrafter"/>
</dbReference>
<dbReference type="PIRSF" id="PIRSF015582">
    <property type="entry name" value="Cit_lyase_B"/>
    <property type="match status" value="1"/>
</dbReference>
<evidence type="ECO:0000256" key="5">
    <source>
        <dbReference type="PIRSR" id="PIRSR015582-1"/>
    </source>
</evidence>
<reference evidence="9" key="4">
    <citation type="submission" date="2023-01" db="EMBL/GenBank/DDBJ databases">
        <title>Draft genome sequence of Methylobacterium oxalidis strain NBRC 107715.</title>
        <authorList>
            <person name="Sun Q."/>
            <person name="Mori K."/>
        </authorList>
    </citation>
    <scope>NUCLEOTIDE SEQUENCE</scope>
    <source>
        <strain evidence="9">NBRC 107715</strain>
    </source>
</reference>
<accession>A0A512J060</accession>
<reference evidence="9" key="1">
    <citation type="journal article" date="2014" name="Int. J. Syst. Evol. Microbiol.">
        <title>Complete genome of a new Firmicutes species belonging to the dominant human colonic microbiota ('Ruminococcus bicirculans') reveals two chromosomes and a selective capacity to utilize plant glucans.</title>
        <authorList>
            <consortium name="NISC Comparative Sequencing Program"/>
            <person name="Wegmann U."/>
            <person name="Louis P."/>
            <person name="Goesmann A."/>
            <person name="Henrissat B."/>
            <person name="Duncan S.H."/>
            <person name="Flint H.J."/>
        </authorList>
    </citation>
    <scope>NUCLEOTIDE SEQUENCE</scope>
    <source>
        <strain evidence="9">NBRC 107715</strain>
    </source>
</reference>
<sequence>MTEIRPRRSVLSLPGSSPRMLEKAATLPVDVVMLDLEDAASPEAKDDARARVAEAITARSFGRREVAVRINGLESPWGEADLAAIAPAGPDAIVVPKVHRTDDLVAVGFRLRRLGAPPALRVWAMIESPLAILEIGSIASAARDIDTRLACLVLGPNDLARASRVRLGVPGRPALMPWLMSAVAAARAYEIDVIDGIYNAFRDEAGFRAECEQGRDCGFDGKMLIHPSQIETANAVFGPTEAGIAEARAILDAFAAPEAQGRGAIPFAGRMIERLHADEARRTIAMAEAIAARRA</sequence>
<dbReference type="EMBL" id="BJZU01000020">
    <property type="protein sequence ID" value="GEP03346.1"/>
    <property type="molecule type" value="Genomic_DNA"/>
</dbReference>
<organism evidence="8 10">
    <name type="scientific">Methylobacterium oxalidis</name>
    <dbReference type="NCBI Taxonomy" id="944322"/>
    <lineage>
        <taxon>Bacteria</taxon>
        <taxon>Pseudomonadati</taxon>
        <taxon>Pseudomonadota</taxon>
        <taxon>Alphaproteobacteria</taxon>
        <taxon>Hyphomicrobiales</taxon>
        <taxon>Methylobacteriaceae</taxon>
        <taxon>Methylobacterium</taxon>
    </lineage>
</organism>
<dbReference type="PANTHER" id="PTHR32308:SF10">
    <property type="entry name" value="CITRATE LYASE SUBUNIT BETA"/>
    <property type="match status" value="1"/>
</dbReference>
<keyword evidence="4 6" id="KW-0460">Magnesium</keyword>
<keyword evidence="11" id="KW-1185">Reference proteome</keyword>
<dbReference type="GO" id="GO:0016829">
    <property type="term" value="F:lyase activity"/>
    <property type="evidence" value="ECO:0007669"/>
    <property type="project" value="UniProtKB-KW"/>
</dbReference>
<feature type="binding site" evidence="5">
    <location>
        <position position="69"/>
    </location>
    <ligand>
        <name>substrate</name>
    </ligand>
</feature>
<feature type="binding site" evidence="5">
    <location>
        <position position="127"/>
    </location>
    <ligand>
        <name>substrate</name>
    </ligand>
</feature>
<gene>
    <name evidence="8" type="primary">citE_1</name>
    <name evidence="9" type="synonym">citE_2</name>
    <name evidence="9" type="ORF">GCM10007888_25290</name>
    <name evidence="8" type="ORF">MOX02_13840</name>
</gene>